<sequence>MVKNLPYAPFERYADDLLVHVKTKKRAEEILEAIGQRMTQVKLELHPQKTKIVYCKDSNRKGEFEQIRFDFLGFTFAPRYARNKFKQQFNNFLPAASDKAVEEMGRELRRFRIHLQTGQTIAELARLYNPVILGWINYYGRFYKSRLGQLLRRINIYLIRWARKKYRRLSIRANAWKYLSQIAEREPNLWAHWSFGVIPKVGSLGAV</sequence>
<name>A0A0D8HHG3_9ACTN</name>
<dbReference type="STRING" id="1280514.AXFE_17970"/>
<dbReference type="PATRIC" id="fig|1280514.3.peg.2365"/>
<dbReference type="Pfam" id="PF08388">
    <property type="entry name" value="GIIM"/>
    <property type="match status" value="1"/>
</dbReference>
<evidence type="ECO:0000313" key="3">
    <source>
        <dbReference type="EMBL" id="KJF17343.1"/>
    </source>
</evidence>
<proteinExistence type="predicted"/>
<dbReference type="PANTHER" id="PTHR34047:SF3">
    <property type="entry name" value="BLR2052 PROTEIN"/>
    <property type="match status" value="1"/>
</dbReference>
<dbReference type="AlphaFoldDB" id="A0A0D8HHG3"/>
<keyword evidence="4" id="KW-1185">Reference proteome</keyword>
<protein>
    <submittedName>
        <fullName evidence="3">Group II intron, maturase-specific domain</fullName>
    </submittedName>
</protein>
<accession>A0A0D8HHG3</accession>
<dbReference type="EMBL" id="JXYS01000161">
    <property type="protein sequence ID" value="KJF15475.1"/>
    <property type="molecule type" value="Genomic_DNA"/>
</dbReference>
<dbReference type="InterPro" id="IPR000477">
    <property type="entry name" value="RT_dom"/>
</dbReference>
<dbReference type="InterPro" id="IPR051083">
    <property type="entry name" value="GrpII_Intron_Splice-Mob/Def"/>
</dbReference>
<dbReference type="InterPro" id="IPR013597">
    <property type="entry name" value="Mat_intron_G2"/>
</dbReference>
<dbReference type="InterPro" id="IPR043502">
    <property type="entry name" value="DNA/RNA_pol_sf"/>
</dbReference>
<evidence type="ECO:0000259" key="1">
    <source>
        <dbReference type="PROSITE" id="PS50878"/>
    </source>
</evidence>
<comment type="caution">
    <text evidence="3">The sequence shown here is derived from an EMBL/GenBank/DDBJ whole genome shotgun (WGS) entry which is preliminary data.</text>
</comment>
<evidence type="ECO:0000313" key="2">
    <source>
        <dbReference type="EMBL" id="KJF15475.1"/>
    </source>
</evidence>
<organism evidence="3 4">
    <name type="scientific">Acidithrix ferrooxidans</name>
    <dbReference type="NCBI Taxonomy" id="1280514"/>
    <lineage>
        <taxon>Bacteria</taxon>
        <taxon>Bacillati</taxon>
        <taxon>Actinomycetota</taxon>
        <taxon>Acidimicrobiia</taxon>
        <taxon>Acidimicrobiales</taxon>
        <taxon>Acidimicrobiaceae</taxon>
        <taxon>Acidithrix</taxon>
    </lineage>
</organism>
<dbReference type="Pfam" id="PF00078">
    <property type="entry name" value="RVT_1"/>
    <property type="match status" value="1"/>
</dbReference>
<dbReference type="PANTHER" id="PTHR34047">
    <property type="entry name" value="NUCLEAR INTRON MATURASE 1, MITOCHONDRIAL-RELATED"/>
    <property type="match status" value="1"/>
</dbReference>
<evidence type="ECO:0000313" key="4">
    <source>
        <dbReference type="Proteomes" id="UP000032360"/>
    </source>
</evidence>
<gene>
    <name evidence="3" type="ORF">AXFE_17970</name>
    <name evidence="2" type="ORF">AXFE_36840</name>
</gene>
<dbReference type="PROSITE" id="PS50878">
    <property type="entry name" value="RT_POL"/>
    <property type="match status" value="1"/>
</dbReference>
<dbReference type="SUPFAM" id="SSF56672">
    <property type="entry name" value="DNA/RNA polymerases"/>
    <property type="match status" value="1"/>
</dbReference>
<feature type="domain" description="Reverse transcriptase" evidence="1">
    <location>
        <begin position="1"/>
        <end position="76"/>
    </location>
</feature>
<dbReference type="EMBL" id="JXYS01000050">
    <property type="protein sequence ID" value="KJF17343.1"/>
    <property type="molecule type" value="Genomic_DNA"/>
</dbReference>
<dbReference type="Proteomes" id="UP000032360">
    <property type="component" value="Unassembled WGS sequence"/>
</dbReference>
<reference evidence="3 4" key="1">
    <citation type="submission" date="2015-01" db="EMBL/GenBank/DDBJ databases">
        <title>Draft genome of the acidophilic iron oxidizer Acidithrix ferrooxidans strain Py-F3.</title>
        <authorList>
            <person name="Poehlein A."/>
            <person name="Eisen S."/>
            <person name="Schloemann M."/>
            <person name="Johnson B.D."/>
            <person name="Daniel R."/>
            <person name="Muehling M."/>
        </authorList>
    </citation>
    <scope>NUCLEOTIDE SEQUENCE [LARGE SCALE GENOMIC DNA]</scope>
    <source>
        <strain evidence="3 4">Py-F3</strain>
    </source>
</reference>